<comment type="subcellular location">
    <subcellularLocation>
        <location evidence="1">Membrane</location>
    </subcellularLocation>
</comment>
<keyword evidence="2 4" id="KW-0472">Membrane</keyword>
<evidence type="ECO:0000313" key="6">
    <source>
        <dbReference type="EMBL" id="TCS35858.1"/>
    </source>
</evidence>
<keyword evidence="7" id="KW-1185">Reference proteome</keyword>
<accession>A0A4R3HSE0</accession>
<feature type="compositionally biased region" description="Low complexity" evidence="3">
    <location>
        <begin position="65"/>
        <end position="93"/>
    </location>
</feature>
<dbReference type="InterPro" id="IPR051407">
    <property type="entry name" value="Bact_OM_lipoprot/Surf_antigen"/>
</dbReference>
<proteinExistence type="predicted"/>
<reference evidence="6 7" key="1">
    <citation type="submission" date="2019-03" db="EMBL/GenBank/DDBJ databases">
        <title>Genomic Encyclopedia of Type Strains, Phase IV (KMG-IV): sequencing the most valuable type-strain genomes for metagenomic binning, comparative biology and taxonomic classification.</title>
        <authorList>
            <person name="Goeker M."/>
        </authorList>
    </citation>
    <scope>NUCLEOTIDE SEQUENCE [LARGE SCALE GENOMIC DNA]</scope>
    <source>
        <strain evidence="6 7">DSM 7445</strain>
    </source>
</reference>
<keyword evidence="4" id="KW-1133">Transmembrane helix</keyword>
<dbReference type="PANTHER" id="PTHR35603">
    <property type="match status" value="1"/>
</dbReference>
<evidence type="ECO:0000256" key="2">
    <source>
        <dbReference type="ARBA" id="ARBA00023136"/>
    </source>
</evidence>
<dbReference type="GO" id="GO:0019867">
    <property type="term" value="C:outer membrane"/>
    <property type="evidence" value="ECO:0007669"/>
    <property type="project" value="InterPro"/>
</dbReference>
<dbReference type="InterPro" id="IPR008816">
    <property type="entry name" value="Gly_zipper_2TM_dom"/>
</dbReference>
<dbReference type="RefSeq" id="WP_132259532.1">
    <property type="nucleotide sequence ID" value="NZ_SLZQ01000009.1"/>
</dbReference>
<dbReference type="Pfam" id="PF05433">
    <property type="entry name" value="Rick_17kDa_Anti"/>
    <property type="match status" value="1"/>
</dbReference>
<feature type="region of interest" description="Disordered" evidence="3">
    <location>
        <begin position="65"/>
        <end position="123"/>
    </location>
</feature>
<keyword evidence="4" id="KW-0812">Transmembrane</keyword>
<dbReference type="AlphaFoldDB" id="A0A4R3HSE0"/>
<name>A0A4R3HSE0_PAULE</name>
<evidence type="ECO:0000256" key="1">
    <source>
        <dbReference type="ARBA" id="ARBA00004370"/>
    </source>
</evidence>
<evidence type="ECO:0000259" key="5">
    <source>
        <dbReference type="Pfam" id="PF05433"/>
    </source>
</evidence>
<dbReference type="PANTHER" id="PTHR35603:SF2">
    <property type="entry name" value="OUTER MEMBRANE LIPOPROTEIN"/>
    <property type="match status" value="1"/>
</dbReference>
<evidence type="ECO:0000256" key="4">
    <source>
        <dbReference type="SAM" id="Phobius"/>
    </source>
</evidence>
<organism evidence="6 7">
    <name type="scientific">Paucimonas lemoignei</name>
    <name type="common">Pseudomonas lemoignei</name>
    <dbReference type="NCBI Taxonomy" id="29443"/>
    <lineage>
        <taxon>Bacteria</taxon>
        <taxon>Pseudomonadati</taxon>
        <taxon>Pseudomonadota</taxon>
        <taxon>Betaproteobacteria</taxon>
        <taxon>Burkholderiales</taxon>
        <taxon>Burkholderiaceae</taxon>
        <taxon>Paucimonas</taxon>
    </lineage>
</organism>
<keyword evidence="6" id="KW-0449">Lipoprotein</keyword>
<gene>
    <name evidence="6" type="ORF">EDC30_109159</name>
</gene>
<dbReference type="Proteomes" id="UP000295382">
    <property type="component" value="Unassembled WGS sequence"/>
</dbReference>
<protein>
    <submittedName>
        <fullName evidence="6">Outer membrane lipoprotein SlyB</fullName>
    </submittedName>
</protein>
<evidence type="ECO:0000256" key="3">
    <source>
        <dbReference type="SAM" id="MobiDB-lite"/>
    </source>
</evidence>
<dbReference type="OrthoDB" id="5298735at2"/>
<sequence length="241" mass="24359">MDTNNKPNRIHPLVAIAAVSVTVLSLAGVAAITGLLPTSHSESGPANAPVASLMAPAANSASAAQAAPGVSSDSAQAKTAADTASTKTQLANNEAEKPAPKAASKTTTQHRSTPRPASQNYSQQTAQARAICYDCGRIEAVTPVQEQGQGSGVGVVAGAVVGGLLGNQVGGGNGRKLATVAGAVGGGFAGNEVEKRARATSSYRVSVRMEDGSTRSFKETTDNWRVGDRVRIVNGQLTLRG</sequence>
<feature type="compositionally biased region" description="Polar residues" evidence="3">
    <location>
        <begin position="104"/>
        <end position="123"/>
    </location>
</feature>
<feature type="domain" description="Glycine zipper 2TM" evidence="5">
    <location>
        <begin position="154"/>
        <end position="194"/>
    </location>
</feature>
<dbReference type="EMBL" id="SLZQ01000009">
    <property type="protein sequence ID" value="TCS35858.1"/>
    <property type="molecule type" value="Genomic_DNA"/>
</dbReference>
<evidence type="ECO:0000313" key="7">
    <source>
        <dbReference type="Proteomes" id="UP000295382"/>
    </source>
</evidence>
<feature type="transmembrane region" description="Helical" evidence="4">
    <location>
        <begin position="12"/>
        <end position="36"/>
    </location>
</feature>
<comment type="caution">
    <text evidence="6">The sequence shown here is derived from an EMBL/GenBank/DDBJ whole genome shotgun (WGS) entry which is preliminary data.</text>
</comment>